<protein>
    <recommendedName>
        <fullName evidence="11">Polyprotein</fullName>
    </recommendedName>
</protein>
<dbReference type="CDD" id="cd09272">
    <property type="entry name" value="RNase_HI_RT_Ty1"/>
    <property type="match status" value="1"/>
</dbReference>
<feature type="compositionally biased region" description="Polar residues" evidence="6">
    <location>
        <begin position="778"/>
        <end position="811"/>
    </location>
</feature>
<keyword evidence="3" id="KW-0064">Aspartyl protease</keyword>
<gene>
    <name evidence="9" type="ORF">QVD17_03434</name>
</gene>
<feature type="compositionally biased region" description="Low complexity" evidence="6">
    <location>
        <begin position="822"/>
        <end position="845"/>
    </location>
</feature>
<evidence type="ECO:0000256" key="3">
    <source>
        <dbReference type="ARBA" id="ARBA00022750"/>
    </source>
</evidence>
<evidence type="ECO:0000259" key="8">
    <source>
        <dbReference type="PROSITE" id="PS50994"/>
    </source>
</evidence>
<dbReference type="Pfam" id="PF25597">
    <property type="entry name" value="SH3_retrovirus"/>
    <property type="match status" value="1"/>
</dbReference>
<dbReference type="GO" id="GO:0003676">
    <property type="term" value="F:nucleic acid binding"/>
    <property type="evidence" value="ECO:0007669"/>
    <property type="project" value="InterPro"/>
</dbReference>
<dbReference type="EMBL" id="JAUHHV010000001">
    <property type="protein sequence ID" value="KAK1437640.1"/>
    <property type="molecule type" value="Genomic_DNA"/>
</dbReference>
<keyword evidence="2" id="KW-0479">Metal-binding</keyword>
<feature type="domain" description="Integrase catalytic" evidence="8">
    <location>
        <begin position="509"/>
        <end position="686"/>
    </location>
</feature>
<dbReference type="Gene3D" id="4.10.60.10">
    <property type="entry name" value="Zinc finger, CCHC-type"/>
    <property type="match status" value="1"/>
</dbReference>
<dbReference type="Pfam" id="PF22936">
    <property type="entry name" value="Pol_BBD"/>
    <property type="match status" value="1"/>
</dbReference>
<feature type="region of interest" description="Disordered" evidence="6">
    <location>
        <begin position="223"/>
        <end position="249"/>
    </location>
</feature>
<dbReference type="PANTHER" id="PTHR42648">
    <property type="entry name" value="TRANSPOSASE, PUTATIVE-RELATED"/>
    <property type="match status" value="1"/>
</dbReference>
<dbReference type="InterPro" id="IPR025724">
    <property type="entry name" value="GAG-pre-integrase_dom"/>
</dbReference>
<dbReference type="SUPFAM" id="SSF53098">
    <property type="entry name" value="Ribonuclease H-like"/>
    <property type="match status" value="1"/>
</dbReference>
<dbReference type="PANTHER" id="PTHR42648:SF18">
    <property type="entry name" value="RETROTRANSPOSON, UNCLASSIFIED-LIKE PROTEIN"/>
    <property type="match status" value="1"/>
</dbReference>
<accession>A0AAD8P3D3</accession>
<evidence type="ECO:0000256" key="6">
    <source>
        <dbReference type="SAM" id="MobiDB-lite"/>
    </source>
</evidence>
<dbReference type="InterPro" id="IPR036397">
    <property type="entry name" value="RNaseH_sf"/>
</dbReference>
<dbReference type="Pfam" id="PF07727">
    <property type="entry name" value="RVT_2"/>
    <property type="match status" value="1"/>
</dbReference>
<evidence type="ECO:0000313" key="9">
    <source>
        <dbReference type="EMBL" id="KAK1437640.1"/>
    </source>
</evidence>
<dbReference type="InterPro" id="IPR057670">
    <property type="entry name" value="SH3_retrovirus"/>
</dbReference>
<dbReference type="GO" id="GO:0008270">
    <property type="term" value="F:zinc ion binding"/>
    <property type="evidence" value="ECO:0007669"/>
    <property type="project" value="UniProtKB-KW"/>
</dbReference>
<evidence type="ECO:0000313" key="10">
    <source>
        <dbReference type="Proteomes" id="UP001229421"/>
    </source>
</evidence>
<reference evidence="9" key="1">
    <citation type="journal article" date="2023" name="bioRxiv">
        <title>Improved chromosome-level genome assembly for marigold (Tagetes erecta).</title>
        <authorList>
            <person name="Jiang F."/>
            <person name="Yuan L."/>
            <person name="Wang S."/>
            <person name="Wang H."/>
            <person name="Xu D."/>
            <person name="Wang A."/>
            <person name="Fan W."/>
        </authorList>
    </citation>
    <scope>NUCLEOTIDE SEQUENCE</scope>
    <source>
        <strain evidence="9">WSJ</strain>
        <tissue evidence="9">Leaf</tissue>
    </source>
</reference>
<dbReference type="InterPro" id="IPR039537">
    <property type="entry name" value="Retrotran_Ty1/copia-like"/>
</dbReference>
<dbReference type="Proteomes" id="UP001229421">
    <property type="component" value="Unassembled WGS sequence"/>
</dbReference>
<evidence type="ECO:0000256" key="4">
    <source>
        <dbReference type="ARBA" id="ARBA00022801"/>
    </source>
</evidence>
<evidence type="ECO:0008006" key="11">
    <source>
        <dbReference type="Google" id="ProtNLM"/>
    </source>
</evidence>
<comment type="caution">
    <text evidence="9">The sequence shown here is derived from an EMBL/GenBank/DDBJ whole genome shotgun (WGS) entry which is preliminary data.</text>
</comment>
<dbReference type="Gene3D" id="3.30.420.10">
    <property type="entry name" value="Ribonuclease H-like superfamily/Ribonuclease H"/>
    <property type="match status" value="1"/>
</dbReference>
<keyword evidence="1" id="KW-0645">Protease</keyword>
<evidence type="ECO:0000256" key="5">
    <source>
        <dbReference type="PROSITE-ProRule" id="PRU00047"/>
    </source>
</evidence>
<keyword evidence="10" id="KW-1185">Reference proteome</keyword>
<dbReference type="PROSITE" id="PS50994">
    <property type="entry name" value="INTEGRASE"/>
    <property type="match status" value="1"/>
</dbReference>
<dbReference type="Pfam" id="PF13976">
    <property type="entry name" value="gag_pre-integrs"/>
    <property type="match status" value="1"/>
</dbReference>
<dbReference type="SUPFAM" id="SSF56672">
    <property type="entry name" value="DNA/RNA polymerases"/>
    <property type="match status" value="1"/>
</dbReference>
<dbReference type="InterPro" id="IPR043502">
    <property type="entry name" value="DNA/RNA_pol_sf"/>
</dbReference>
<dbReference type="Pfam" id="PF00665">
    <property type="entry name" value="rve"/>
    <property type="match status" value="1"/>
</dbReference>
<dbReference type="Pfam" id="PF14223">
    <property type="entry name" value="Retrotran_gag_2"/>
    <property type="match status" value="1"/>
</dbReference>
<evidence type="ECO:0000256" key="2">
    <source>
        <dbReference type="ARBA" id="ARBA00022723"/>
    </source>
</evidence>
<feature type="region of interest" description="Disordered" evidence="6">
    <location>
        <begin position="778"/>
        <end position="849"/>
    </location>
</feature>
<keyword evidence="5" id="KW-0863">Zinc-finger</keyword>
<dbReference type="InterPro" id="IPR013103">
    <property type="entry name" value="RVT_2"/>
</dbReference>
<feature type="domain" description="CCHC-type" evidence="7">
    <location>
        <begin position="258"/>
        <end position="271"/>
    </location>
</feature>
<sequence>MAESSAQGNSTASYVPVFKGEGYEHWSLRMKTILRGKELWDVVYLGVTATAEGPHNQREVKKKDAQAMTIIQQGVHDSLFSRIAAADSAKDTWDILRLEYQGDSQVQSIKLQGLRRAFENLSMKDDENIGDYFSRVMNNVGQQRSYGEELTDQKIVEKVLRSLSPKFDYVIPSIEVVYDLSDVTPVKLMGLLQSQEERINSRLATVRNNQAPERQDEQALQVHQEQNNFQRGRGRGRSNFRGRGRGRGSLDKSKVPQCYCCKKFGHLKKDCWYNDEGQVNVAENDDDDDGEDNERDEQHLLLAVTTPDELLPNDPHMLMSHNYKSGKSNHLWFVDSGCSNHMTGSKESFITLDESFKREVRLGDKKKLAVEGKGTVKIRTGNNGFKLLDQVYYAPKLEYNLLSVGQLMKKGYNLLFDDGKCIIKHKRTGKVLLEIWVASNNMFVLDAKSLLTVQDTKASKDEVEALKWHRRYGHLHFGGLKHLQEKNMVWGLPKINTTVTCEACILGKQSRKPFQSTSWRAKSKLELIHTDLCGPMQEPSLGKSLYYLLFIDDLTRMCWVYFITNKHEAFDKFKSFKAMIEKATGKEIKVLRSDRGGEFCSQQFDKFCEAAGIKRELTIPYTPQHNGVVERKNRTIMNLVRSMLKDKELPNVLWAEAVSTAVHVLNRSPTKALVDQTPLEAWSGTKPTVTRFKVFGCIAYGLIPSKKRRKLDSKSEKNIFIGYSSQGFGFRLYNPETKTISIKKDIEFFEDAKWDWKPDNKSSNNEYVFVDPFPLESVPTSPTPTNDSLVSTSNQQNPTHLNPTPTPQTIHPNLPHENDNDPSPLTYPSTTSTNPNNTNTLPTTSKRVTKPPSWLKDYYVGASSEEETSSCQFALTVTDPIYFDQAVKVKEWQDAMVAEMQAIERNQTWQLVHLPPGKNLVGVKWLFKTKPGVDGQGVRHKARLVAKGYSQQHGIDYQETFAPVARFETIRIILAVAAQMGWEIHQLDVKSAFLNGDLTEDIYVSQPEGFVVKEKEDMVYKLNKALYGLKQAPRAWNDKIDSYFLGHGYERSLNEPSLYVKRSSGGNIIYVCLYVDDIICTSSCDNMIKEFKQGMEEAFEMTDVGKLKLFLGLEVQQTKDGIFLGQEQYAKGLVSKFGVKDSKEEVTPMNCNEKLQLDDEADKANEEQFRSLVGGLLYLTHSRPDLAYAVSLISRFMQSPSKIHMGAAKRILKYVASTTKFGIWYKRSQEIDLVGYSDSDWASCVDDRKSISAYVFTLGTGVVSWRSKKQTTVALSSTEAEYISASGATCQALWLRRILEDLGYNIDKATVIYCDNKSAINLSKNPVTDGRTRHIDIKYHFIREMIGKGLINLRFCRTHEQVADVLTKSLSREKFVHFRHNLGVMEFESREGDEE</sequence>
<dbReference type="InterPro" id="IPR054722">
    <property type="entry name" value="PolX-like_BBD"/>
</dbReference>
<organism evidence="9 10">
    <name type="scientific">Tagetes erecta</name>
    <name type="common">African marigold</name>
    <dbReference type="NCBI Taxonomy" id="13708"/>
    <lineage>
        <taxon>Eukaryota</taxon>
        <taxon>Viridiplantae</taxon>
        <taxon>Streptophyta</taxon>
        <taxon>Embryophyta</taxon>
        <taxon>Tracheophyta</taxon>
        <taxon>Spermatophyta</taxon>
        <taxon>Magnoliopsida</taxon>
        <taxon>eudicotyledons</taxon>
        <taxon>Gunneridae</taxon>
        <taxon>Pentapetalae</taxon>
        <taxon>asterids</taxon>
        <taxon>campanulids</taxon>
        <taxon>Asterales</taxon>
        <taxon>Asteraceae</taxon>
        <taxon>Asteroideae</taxon>
        <taxon>Heliantheae alliance</taxon>
        <taxon>Tageteae</taxon>
        <taxon>Tagetes</taxon>
    </lineage>
</organism>
<dbReference type="InterPro" id="IPR012337">
    <property type="entry name" value="RNaseH-like_sf"/>
</dbReference>
<evidence type="ECO:0000259" key="7">
    <source>
        <dbReference type="PROSITE" id="PS50158"/>
    </source>
</evidence>
<dbReference type="PROSITE" id="PS50158">
    <property type="entry name" value="ZF_CCHC"/>
    <property type="match status" value="1"/>
</dbReference>
<dbReference type="GO" id="GO:0006508">
    <property type="term" value="P:proteolysis"/>
    <property type="evidence" value="ECO:0007669"/>
    <property type="project" value="UniProtKB-KW"/>
</dbReference>
<feature type="compositionally biased region" description="Basic residues" evidence="6">
    <location>
        <begin position="232"/>
        <end position="246"/>
    </location>
</feature>
<dbReference type="InterPro" id="IPR001584">
    <property type="entry name" value="Integrase_cat-core"/>
</dbReference>
<dbReference type="InterPro" id="IPR001878">
    <property type="entry name" value="Znf_CCHC"/>
</dbReference>
<dbReference type="GO" id="GO:0015074">
    <property type="term" value="P:DNA integration"/>
    <property type="evidence" value="ECO:0007669"/>
    <property type="project" value="InterPro"/>
</dbReference>
<evidence type="ECO:0000256" key="1">
    <source>
        <dbReference type="ARBA" id="ARBA00022670"/>
    </source>
</evidence>
<keyword evidence="4" id="KW-0378">Hydrolase</keyword>
<dbReference type="GO" id="GO:0004190">
    <property type="term" value="F:aspartic-type endopeptidase activity"/>
    <property type="evidence" value="ECO:0007669"/>
    <property type="project" value="UniProtKB-KW"/>
</dbReference>
<name>A0AAD8P3D3_TARER</name>
<proteinExistence type="predicted"/>
<keyword evidence="5" id="KW-0862">Zinc</keyword>